<feature type="domain" description="Glycosyl hydrolase family 59 C-terminal lectin" evidence="15">
    <location>
        <begin position="450"/>
        <end position="625"/>
    </location>
</feature>
<dbReference type="OrthoDB" id="440760at2759"/>
<evidence type="ECO:0000256" key="5">
    <source>
        <dbReference type="ARBA" id="ARBA00022919"/>
    </source>
</evidence>
<name>A0A812E8S5_ACAPH</name>
<sequence length="630" mass="71084">MCLCATSKLLVNYPEKQRNEILDYLFKPNFGASLQILKVEIGGDAQSTDGTEASHMHDSWEENYNRGYEWWLIKEAKKRNPDIKIYALPWAFPYWIGNGTNSPYTTPQRTADYIIKWIEGAKKFHNITTDYVGIWNERSYSIDYIKILRNTLCMKKLEHVKIVASDGGWNIAKDMLKDSILKLSVSIIGVHYPGTVTTKDALATESPLWSSEDYSTYNNEVGAGCWARILNQNYVNGFMTSTISWNLIASYYPSLPFNRCGLMTANEPWSGYYRVDSPIWITAHTTHFTKIGWHYLAHGHGVGKFKKGGSYVALTSPKSDQLTIIIETMSHDHSYCIRPQLPKYNVEPQNITIQLNGSFTSIKQLQVWYSHLNFQGQPFVLFKKLSAIPVRNGSFSLSLGVDEVITLTTIDVEQEKPFSNIPPSASFPAEYFDNFENYSLYAEPYNFAPQTGSFEVVQVEKPYNKVMRQTVLHTPVMWCLADFINKSVNIIGNANKRLDVFVSVEARVGSVNGTNEIFVASRVSQLGCNTISAHGNFFFLNPLKKTFVLSADLAQSKIIKKGIVPSAKPGWNQISFFTKDNVLIGVVNHEMVFNVNSSLIVMKPGFVAVGTSPFGLADFDNFLLKTTENK</sequence>
<organism evidence="16 17">
    <name type="scientific">Acanthosepion pharaonis</name>
    <name type="common">Pharaoh cuttlefish</name>
    <name type="synonym">Sepia pharaonis</name>
    <dbReference type="NCBI Taxonomy" id="158019"/>
    <lineage>
        <taxon>Eukaryota</taxon>
        <taxon>Metazoa</taxon>
        <taxon>Spiralia</taxon>
        <taxon>Lophotrochozoa</taxon>
        <taxon>Mollusca</taxon>
        <taxon>Cephalopoda</taxon>
        <taxon>Coleoidea</taxon>
        <taxon>Decapodiformes</taxon>
        <taxon>Sepiida</taxon>
        <taxon>Sepiina</taxon>
        <taxon>Sepiidae</taxon>
        <taxon>Acanthosepion</taxon>
    </lineage>
</organism>
<evidence type="ECO:0000259" key="15">
    <source>
        <dbReference type="Pfam" id="PF21708"/>
    </source>
</evidence>
<dbReference type="GO" id="GO:0004336">
    <property type="term" value="F:galactosylceramidase activity"/>
    <property type="evidence" value="ECO:0007669"/>
    <property type="project" value="UniProtKB-EC"/>
</dbReference>
<dbReference type="Gene3D" id="3.20.20.80">
    <property type="entry name" value="Glycosidases"/>
    <property type="match status" value="1"/>
</dbReference>
<dbReference type="InterPro" id="IPR049162">
    <property type="entry name" value="GH59_C"/>
</dbReference>
<evidence type="ECO:0000256" key="10">
    <source>
        <dbReference type="ARBA" id="ARBA00023295"/>
    </source>
</evidence>
<dbReference type="PANTHER" id="PTHR15172:SF1">
    <property type="entry name" value="GALACTOCEREBROSIDASE"/>
    <property type="match status" value="1"/>
</dbReference>
<evidence type="ECO:0000313" key="16">
    <source>
        <dbReference type="EMBL" id="CAE1315989.1"/>
    </source>
</evidence>
<evidence type="ECO:0000256" key="6">
    <source>
        <dbReference type="ARBA" id="ARBA00022963"/>
    </source>
</evidence>
<dbReference type="GO" id="GO:0006683">
    <property type="term" value="P:galactosylceramide catabolic process"/>
    <property type="evidence" value="ECO:0007669"/>
    <property type="project" value="InterPro"/>
</dbReference>
<dbReference type="InterPro" id="IPR049161">
    <property type="entry name" value="GH59_cat"/>
</dbReference>
<evidence type="ECO:0000256" key="8">
    <source>
        <dbReference type="ARBA" id="ARBA00023157"/>
    </source>
</evidence>
<protein>
    <recommendedName>
        <fullName evidence="2">galactosylceramidase</fullName>
        <ecNumber evidence="2">3.2.1.46</ecNumber>
    </recommendedName>
    <alternativeName>
        <fullName evidence="11">Galactosylceramidase</fullName>
    </alternativeName>
</protein>
<proteinExistence type="inferred from homology"/>
<dbReference type="AlphaFoldDB" id="A0A812E8S5"/>
<comment type="similarity">
    <text evidence="1">Belongs to the glycosyl hydrolase 59 family.</text>
</comment>
<evidence type="ECO:0000256" key="9">
    <source>
        <dbReference type="ARBA" id="ARBA00023180"/>
    </source>
</evidence>
<dbReference type="Gene3D" id="2.60.120.560">
    <property type="entry name" value="Exo-inulinase, domain 1"/>
    <property type="match status" value="1"/>
</dbReference>
<keyword evidence="10 16" id="KW-0326">Glycosidase</keyword>
<accession>A0A812E8S5</accession>
<gene>
    <name evidence="16" type="ORF">SPHA_66818</name>
</gene>
<dbReference type="InterPro" id="IPR013785">
    <property type="entry name" value="Aldolase_TIM"/>
</dbReference>
<dbReference type="FunFam" id="3.20.20.80:FF:000026">
    <property type="entry name" value="galactocerebrosidase precursor"/>
    <property type="match status" value="1"/>
</dbReference>
<feature type="domain" description="Glycosyl hydrolase family 59 catalytic" evidence="13">
    <location>
        <begin position="5"/>
        <end position="286"/>
    </location>
</feature>
<dbReference type="EC" id="3.2.1.46" evidence="2"/>
<dbReference type="InterPro" id="IPR035394">
    <property type="entry name" value="Glyco_hydro_59_dom"/>
</dbReference>
<keyword evidence="4 16" id="KW-0378">Hydrolase</keyword>
<dbReference type="GO" id="GO:0005764">
    <property type="term" value="C:lysosome"/>
    <property type="evidence" value="ECO:0007669"/>
    <property type="project" value="TreeGrafter"/>
</dbReference>
<evidence type="ECO:0000256" key="4">
    <source>
        <dbReference type="ARBA" id="ARBA00022801"/>
    </source>
</evidence>
<dbReference type="Pfam" id="PF21708">
    <property type="entry name" value="Glyco_hydro_59_C"/>
    <property type="match status" value="1"/>
</dbReference>
<evidence type="ECO:0000256" key="12">
    <source>
        <dbReference type="PIRSR" id="PIRSR601286-50"/>
    </source>
</evidence>
<evidence type="ECO:0000259" key="14">
    <source>
        <dbReference type="Pfam" id="PF17387"/>
    </source>
</evidence>
<dbReference type="SUPFAM" id="SSF51445">
    <property type="entry name" value="(Trans)glycosidases"/>
    <property type="match status" value="1"/>
</dbReference>
<reference evidence="16" key="1">
    <citation type="submission" date="2021-01" db="EMBL/GenBank/DDBJ databases">
        <authorList>
            <person name="Li R."/>
            <person name="Bekaert M."/>
        </authorList>
    </citation>
    <scope>NUCLEOTIDE SEQUENCE</scope>
    <source>
        <strain evidence="16">Farmed</strain>
    </source>
</reference>
<feature type="domain" description="Glycosyl hydrolase family 59 central" evidence="14">
    <location>
        <begin position="300"/>
        <end position="412"/>
    </location>
</feature>
<evidence type="ECO:0000313" key="17">
    <source>
        <dbReference type="Proteomes" id="UP000597762"/>
    </source>
</evidence>
<dbReference type="Proteomes" id="UP000597762">
    <property type="component" value="Unassembled WGS sequence"/>
</dbReference>
<evidence type="ECO:0000256" key="1">
    <source>
        <dbReference type="ARBA" id="ARBA00005637"/>
    </source>
</evidence>
<feature type="active site" description="Nucleophile" evidence="12">
    <location>
        <position position="212"/>
    </location>
</feature>
<dbReference type="PANTHER" id="PTHR15172">
    <property type="entry name" value="GALACTOCEREBROSIDASE"/>
    <property type="match status" value="1"/>
</dbReference>
<keyword evidence="17" id="KW-1185">Reference proteome</keyword>
<evidence type="ECO:0000256" key="2">
    <source>
        <dbReference type="ARBA" id="ARBA00012657"/>
    </source>
</evidence>
<evidence type="ECO:0000256" key="11">
    <source>
        <dbReference type="ARBA" id="ARBA00033098"/>
    </source>
</evidence>
<evidence type="ECO:0000256" key="7">
    <source>
        <dbReference type="ARBA" id="ARBA00023098"/>
    </source>
</evidence>
<dbReference type="Gene3D" id="3.20.20.70">
    <property type="entry name" value="Aldolase class I"/>
    <property type="match status" value="1"/>
</dbReference>
<dbReference type="InterPro" id="IPR001286">
    <property type="entry name" value="Glyco_hydro_59"/>
</dbReference>
<dbReference type="Pfam" id="PF17387">
    <property type="entry name" value="Glyco_hydro_59M"/>
    <property type="match status" value="1"/>
</dbReference>
<keyword evidence="8" id="KW-1015">Disulfide bond</keyword>
<dbReference type="FunFam" id="3.20.20.70:FF:000091">
    <property type="entry name" value="galactocerebrosidase precursor"/>
    <property type="match status" value="1"/>
</dbReference>
<dbReference type="PRINTS" id="PR00850">
    <property type="entry name" value="GLHYDRLASE59"/>
</dbReference>
<dbReference type="InterPro" id="IPR017853">
    <property type="entry name" value="GH"/>
</dbReference>
<keyword evidence="9" id="KW-0325">Glycoprotein</keyword>
<feature type="active site" description="Proton donor/acceptor" evidence="12">
    <location>
        <position position="137"/>
    </location>
</feature>
<keyword evidence="3" id="KW-0732">Signal</keyword>
<comment type="caution">
    <text evidence="16">The sequence shown here is derived from an EMBL/GenBank/DDBJ whole genome shotgun (WGS) entry which is preliminary data.</text>
</comment>
<keyword evidence="6" id="KW-0442">Lipid degradation</keyword>
<keyword evidence="7" id="KW-0443">Lipid metabolism</keyword>
<dbReference type="EMBL" id="CAHIKZ030004820">
    <property type="protein sequence ID" value="CAE1315989.1"/>
    <property type="molecule type" value="Genomic_DNA"/>
</dbReference>
<keyword evidence="5" id="KW-0746">Sphingolipid metabolism</keyword>
<evidence type="ECO:0000256" key="3">
    <source>
        <dbReference type="ARBA" id="ARBA00022729"/>
    </source>
</evidence>
<dbReference type="Pfam" id="PF02057">
    <property type="entry name" value="Glyco_hydro_59"/>
    <property type="match status" value="1"/>
</dbReference>
<dbReference type="GO" id="GO:0016020">
    <property type="term" value="C:membrane"/>
    <property type="evidence" value="ECO:0007669"/>
    <property type="project" value="GOC"/>
</dbReference>
<evidence type="ECO:0000259" key="13">
    <source>
        <dbReference type="Pfam" id="PF02057"/>
    </source>
</evidence>